<dbReference type="FunFam" id="1.20.1440.130:FF:000001">
    <property type="entry name" value="Vitamin K epoxide reductase complex subunit 1-like 1"/>
    <property type="match status" value="1"/>
</dbReference>
<sequence>MMAIACVGIMLSTYALHVEVAKESNKSYQAMCDISSSISCSKVFTSRYGRGFGLIGQLFGEDHFLNQPNSIFGIIFYCIVIILGEAKTLKVAKIQLGLIASSNLMSIYLAYLLYFVLRDFCVICVSTYIVNILLTLLAFKRVSVLQRMVKVKSNAHEPHGVSIALIVIVQHCRHEERCTMAVEPVL</sequence>
<organism evidence="15 16">
    <name type="scientific">Scylla paramamosain</name>
    <name type="common">Mud crab</name>
    <dbReference type="NCBI Taxonomy" id="85552"/>
    <lineage>
        <taxon>Eukaryota</taxon>
        <taxon>Metazoa</taxon>
        <taxon>Ecdysozoa</taxon>
        <taxon>Arthropoda</taxon>
        <taxon>Crustacea</taxon>
        <taxon>Multicrustacea</taxon>
        <taxon>Malacostraca</taxon>
        <taxon>Eumalacostraca</taxon>
        <taxon>Eucarida</taxon>
        <taxon>Decapoda</taxon>
        <taxon>Pleocyemata</taxon>
        <taxon>Brachyura</taxon>
        <taxon>Eubrachyura</taxon>
        <taxon>Portunoidea</taxon>
        <taxon>Portunidae</taxon>
        <taxon>Portuninae</taxon>
        <taxon>Scylla</taxon>
    </lineage>
</organism>
<keyword evidence="7 12" id="KW-1133">Transmembrane helix</keyword>
<dbReference type="PANTHER" id="PTHR14519:SF8">
    <property type="entry name" value="VITAMIN K EPOXIDE REDUCTASE COMPLEX SUBUNIT 1"/>
    <property type="match status" value="1"/>
</dbReference>
<dbReference type="Gene3D" id="1.20.1440.130">
    <property type="entry name" value="VKOR domain"/>
    <property type="match status" value="1"/>
</dbReference>
<feature type="transmembrane region" description="Helical" evidence="12">
    <location>
        <begin position="67"/>
        <end position="84"/>
    </location>
</feature>
<dbReference type="GO" id="GO:0047057">
    <property type="term" value="F:vitamin-K-epoxide reductase (warfarin-sensitive) activity"/>
    <property type="evidence" value="ECO:0007669"/>
    <property type="project" value="UniProtKB-EC"/>
</dbReference>
<keyword evidence="6" id="KW-0256">Endoplasmic reticulum</keyword>
<keyword evidence="9 12" id="KW-0472">Membrane</keyword>
<feature type="domain" description="Vitamin K epoxide reductase" evidence="14">
    <location>
        <begin position="1"/>
        <end position="142"/>
    </location>
</feature>
<evidence type="ECO:0000256" key="3">
    <source>
        <dbReference type="ARBA" id="ARBA00012278"/>
    </source>
</evidence>
<evidence type="ECO:0000259" key="14">
    <source>
        <dbReference type="SMART" id="SM00756"/>
    </source>
</evidence>
<evidence type="ECO:0000256" key="11">
    <source>
        <dbReference type="ARBA" id="ARBA00023284"/>
    </source>
</evidence>
<evidence type="ECO:0000256" key="12">
    <source>
        <dbReference type="SAM" id="Phobius"/>
    </source>
</evidence>
<keyword evidence="10" id="KW-1015">Disulfide bond</keyword>
<dbReference type="InterPro" id="IPR042406">
    <property type="entry name" value="VKORC1/VKORC1L1"/>
</dbReference>
<evidence type="ECO:0000256" key="2">
    <source>
        <dbReference type="ARBA" id="ARBA00006214"/>
    </source>
</evidence>
<comment type="similarity">
    <text evidence="2">Belongs to the VKOR family.</text>
</comment>
<dbReference type="AlphaFoldDB" id="A0AAW0TMI1"/>
<keyword evidence="5" id="KW-0874">Quinone</keyword>
<dbReference type="CDD" id="cd12917">
    <property type="entry name" value="VKOR_euk"/>
    <property type="match status" value="1"/>
</dbReference>
<dbReference type="EC" id="1.17.4.4" evidence="3"/>
<dbReference type="SMART" id="SM00756">
    <property type="entry name" value="VKc"/>
    <property type="match status" value="1"/>
</dbReference>
<keyword evidence="16" id="KW-1185">Reference proteome</keyword>
<dbReference type="Pfam" id="PF07884">
    <property type="entry name" value="VKOR"/>
    <property type="match status" value="1"/>
</dbReference>
<keyword evidence="4 12" id="KW-0812">Transmembrane</keyword>
<feature type="transmembrane region" description="Helical" evidence="12">
    <location>
        <begin position="96"/>
        <end position="114"/>
    </location>
</feature>
<feature type="signal peptide" evidence="13">
    <location>
        <begin position="1"/>
        <end position="17"/>
    </location>
</feature>
<dbReference type="GO" id="GO:0005789">
    <property type="term" value="C:endoplasmic reticulum membrane"/>
    <property type="evidence" value="ECO:0007669"/>
    <property type="project" value="UniProtKB-SubCell"/>
</dbReference>
<dbReference type="GO" id="GO:0048038">
    <property type="term" value="F:quinone binding"/>
    <property type="evidence" value="ECO:0007669"/>
    <property type="project" value="UniProtKB-KW"/>
</dbReference>
<keyword evidence="13" id="KW-0732">Signal</keyword>
<evidence type="ECO:0000313" key="16">
    <source>
        <dbReference type="Proteomes" id="UP001487740"/>
    </source>
</evidence>
<evidence type="ECO:0000256" key="5">
    <source>
        <dbReference type="ARBA" id="ARBA00022719"/>
    </source>
</evidence>
<name>A0AAW0TMI1_SCYPA</name>
<dbReference type="EMBL" id="JARAKH010000028">
    <property type="protein sequence ID" value="KAK8388984.1"/>
    <property type="molecule type" value="Genomic_DNA"/>
</dbReference>
<dbReference type="GO" id="GO:0042373">
    <property type="term" value="P:vitamin K metabolic process"/>
    <property type="evidence" value="ECO:0007669"/>
    <property type="project" value="InterPro"/>
</dbReference>
<evidence type="ECO:0000256" key="4">
    <source>
        <dbReference type="ARBA" id="ARBA00022692"/>
    </source>
</evidence>
<accession>A0AAW0TMI1</accession>
<keyword evidence="8" id="KW-0560">Oxidoreductase</keyword>
<dbReference type="InterPro" id="IPR038354">
    <property type="entry name" value="VKOR_sf"/>
</dbReference>
<feature type="transmembrane region" description="Helical" evidence="12">
    <location>
        <begin position="120"/>
        <end position="139"/>
    </location>
</feature>
<comment type="subcellular location">
    <subcellularLocation>
        <location evidence="1">Endoplasmic reticulum membrane</location>
        <topology evidence="1">Multi-pass membrane protein</topology>
    </subcellularLocation>
</comment>
<evidence type="ECO:0000256" key="10">
    <source>
        <dbReference type="ARBA" id="ARBA00023157"/>
    </source>
</evidence>
<evidence type="ECO:0000256" key="6">
    <source>
        <dbReference type="ARBA" id="ARBA00022824"/>
    </source>
</evidence>
<proteinExistence type="inferred from homology"/>
<evidence type="ECO:0000256" key="8">
    <source>
        <dbReference type="ARBA" id="ARBA00023002"/>
    </source>
</evidence>
<protein>
    <recommendedName>
        <fullName evidence="3">vitamin-K-epoxide reductase (warfarin-sensitive)</fullName>
        <ecNumber evidence="3">1.17.4.4</ecNumber>
    </recommendedName>
</protein>
<evidence type="ECO:0000256" key="7">
    <source>
        <dbReference type="ARBA" id="ARBA00022989"/>
    </source>
</evidence>
<dbReference type="PANTHER" id="PTHR14519">
    <property type="entry name" value="VITAMIN K EPOXIDE REDUCTASE COMPLEX, SUBUNIT 1"/>
    <property type="match status" value="1"/>
</dbReference>
<reference evidence="15 16" key="1">
    <citation type="submission" date="2023-03" db="EMBL/GenBank/DDBJ databases">
        <title>High-quality genome of Scylla paramamosain provides insights in environmental adaptation.</title>
        <authorList>
            <person name="Zhang L."/>
        </authorList>
    </citation>
    <scope>NUCLEOTIDE SEQUENCE [LARGE SCALE GENOMIC DNA]</scope>
    <source>
        <strain evidence="15">LZ_2023a</strain>
        <tissue evidence="15">Muscle</tissue>
    </source>
</reference>
<evidence type="ECO:0000256" key="13">
    <source>
        <dbReference type="SAM" id="SignalP"/>
    </source>
</evidence>
<keyword evidence="11" id="KW-0676">Redox-active center</keyword>
<feature type="chain" id="PRO_5043441127" description="vitamin-K-epoxide reductase (warfarin-sensitive)" evidence="13">
    <location>
        <begin position="18"/>
        <end position="186"/>
    </location>
</feature>
<comment type="caution">
    <text evidence="15">The sequence shown here is derived from an EMBL/GenBank/DDBJ whole genome shotgun (WGS) entry which is preliminary data.</text>
</comment>
<dbReference type="InterPro" id="IPR012932">
    <property type="entry name" value="VKOR"/>
</dbReference>
<gene>
    <name evidence="15" type="ORF">O3P69_020748</name>
</gene>
<evidence type="ECO:0000256" key="1">
    <source>
        <dbReference type="ARBA" id="ARBA00004477"/>
    </source>
</evidence>
<evidence type="ECO:0000256" key="9">
    <source>
        <dbReference type="ARBA" id="ARBA00023136"/>
    </source>
</evidence>
<evidence type="ECO:0000313" key="15">
    <source>
        <dbReference type="EMBL" id="KAK8388984.1"/>
    </source>
</evidence>
<dbReference type="Proteomes" id="UP001487740">
    <property type="component" value="Unassembled WGS sequence"/>
</dbReference>